<proteinExistence type="predicted"/>
<dbReference type="InterPro" id="IPR002182">
    <property type="entry name" value="NB-ARC"/>
</dbReference>
<dbReference type="PRINTS" id="PR00364">
    <property type="entry name" value="DISEASERSIST"/>
</dbReference>
<protein>
    <submittedName>
        <fullName evidence="3">NBS-LRR resistance-like protein RGC130</fullName>
    </submittedName>
</protein>
<dbReference type="InterPro" id="IPR042197">
    <property type="entry name" value="Apaf_helical"/>
</dbReference>
<keyword evidence="1" id="KW-0433">Leucine-rich repeat</keyword>
<sequence length="168" mass="18807">GGVGKTTLATSVYMEICSQFQGHCIVENIREESSKNGLEKLQETMLSLIFRREVTVHSVVEGKHKINSMLCNRKVLIVLDDVHDFGQLKALAGSHSWFGSGSRIIITSRDERVLTRHVDKICEVRLLSDDEALQLFKKHAYSVYKPVEDYEALSSRVVSYAAGLPLAL</sequence>
<dbReference type="InterPro" id="IPR027417">
    <property type="entry name" value="P-loop_NTPase"/>
</dbReference>
<evidence type="ECO:0000313" key="3">
    <source>
        <dbReference type="EMBL" id="ABQ57556.1"/>
    </source>
</evidence>
<organism evidence="3">
    <name type="scientific">Helianthus tuberosus</name>
    <name type="common">Jerusalem artichoke</name>
    <name type="synonym">Helianthus tomentosus</name>
    <dbReference type="NCBI Taxonomy" id="4233"/>
    <lineage>
        <taxon>Eukaryota</taxon>
        <taxon>Viridiplantae</taxon>
        <taxon>Streptophyta</taxon>
        <taxon>Embryophyta</taxon>
        <taxon>Tracheophyta</taxon>
        <taxon>Spermatophyta</taxon>
        <taxon>Magnoliopsida</taxon>
        <taxon>eudicotyledons</taxon>
        <taxon>Gunneridae</taxon>
        <taxon>Pentapetalae</taxon>
        <taxon>asterids</taxon>
        <taxon>campanulids</taxon>
        <taxon>Asterales</taxon>
        <taxon>Asteraceae</taxon>
        <taxon>Asteroideae</taxon>
        <taxon>Heliantheae alliance</taxon>
        <taxon>Heliantheae</taxon>
        <taxon>Helianthus</taxon>
    </lineage>
</organism>
<dbReference type="SUPFAM" id="SSF52540">
    <property type="entry name" value="P-loop containing nucleoside triphosphate hydrolases"/>
    <property type="match status" value="1"/>
</dbReference>
<evidence type="ECO:0000256" key="1">
    <source>
        <dbReference type="ARBA" id="ARBA00022614"/>
    </source>
</evidence>
<accession>A5JQM9</accession>
<feature type="domain" description="NB-ARC" evidence="2">
    <location>
        <begin position="1"/>
        <end position="141"/>
    </location>
</feature>
<reference evidence="3" key="2">
    <citation type="journal article" date="2008" name="Mol. Genet. Genomics">
        <title>Genetic diversity and genomic distribution of homologs encoding NBS-LRR disease resistance proteins in sunflower.</title>
        <authorList>
            <person name="Radwan O."/>
            <person name="Gandhi S."/>
            <person name="Heesacker A."/>
            <person name="Whitaker B."/>
            <person name="Taylor C."/>
            <person name="Plocik A."/>
            <person name="Kesseli R."/>
            <person name="Kozik A."/>
            <person name="Michelmore R.W."/>
            <person name="Knapp S.J."/>
        </authorList>
    </citation>
    <scope>NUCLEOTIDE SEQUENCE</scope>
    <source>
        <strain evidence="3">TUB-49</strain>
    </source>
</reference>
<dbReference type="Gene3D" id="1.10.8.430">
    <property type="entry name" value="Helical domain of apoptotic protease-activating factors"/>
    <property type="match status" value="1"/>
</dbReference>
<dbReference type="PANTHER" id="PTHR11017">
    <property type="entry name" value="LEUCINE-RICH REPEAT-CONTAINING PROTEIN"/>
    <property type="match status" value="1"/>
</dbReference>
<dbReference type="AlphaFoldDB" id="A5JQM9"/>
<feature type="non-terminal residue" evidence="3">
    <location>
        <position position="168"/>
    </location>
</feature>
<dbReference type="Pfam" id="PF00931">
    <property type="entry name" value="NB-ARC"/>
    <property type="match status" value="1"/>
</dbReference>
<evidence type="ECO:0000259" key="2">
    <source>
        <dbReference type="Pfam" id="PF00931"/>
    </source>
</evidence>
<dbReference type="GO" id="GO:0043531">
    <property type="term" value="F:ADP binding"/>
    <property type="evidence" value="ECO:0007669"/>
    <property type="project" value="InterPro"/>
</dbReference>
<feature type="non-terminal residue" evidence="3">
    <location>
        <position position="1"/>
    </location>
</feature>
<name>A5JQM9_HELTU</name>
<dbReference type="PANTHER" id="PTHR11017:SF340">
    <property type="entry name" value="NB-ARC-RELATED"/>
    <property type="match status" value="1"/>
</dbReference>
<dbReference type="EMBL" id="EF559409">
    <property type="protein sequence ID" value="ABQ57556.1"/>
    <property type="molecule type" value="Genomic_DNA"/>
</dbReference>
<dbReference type="Gene3D" id="3.40.50.300">
    <property type="entry name" value="P-loop containing nucleotide triphosphate hydrolases"/>
    <property type="match status" value="1"/>
</dbReference>
<reference evidence="3" key="1">
    <citation type="submission" date="2007-04" db="EMBL/GenBank/DDBJ databases">
        <authorList>
            <person name="Radwan O.E."/>
            <person name="Gandhi S."/>
            <person name="Heesacker A.F."/>
            <person name="Whitaker B."/>
            <person name="Plocik A.M."/>
            <person name="Kesseli R.V."/>
            <person name="Michelmore R.W."/>
            <person name="Knapp S.J."/>
        </authorList>
    </citation>
    <scope>NUCLEOTIDE SEQUENCE</scope>
    <source>
        <strain evidence="3">TUB-49</strain>
    </source>
</reference>
<dbReference type="GO" id="GO:0006952">
    <property type="term" value="P:defense response"/>
    <property type="evidence" value="ECO:0007669"/>
    <property type="project" value="InterPro"/>
</dbReference>
<dbReference type="InterPro" id="IPR044974">
    <property type="entry name" value="Disease_R_plants"/>
</dbReference>